<keyword evidence="1 5" id="KW-0489">Methyltransferase</keyword>
<dbReference type="GO" id="GO:0032259">
    <property type="term" value="P:methylation"/>
    <property type="evidence" value="ECO:0007669"/>
    <property type="project" value="UniProtKB-KW"/>
</dbReference>
<dbReference type="InterPro" id="IPR036589">
    <property type="entry name" value="HCY_dom_sf"/>
</dbReference>
<dbReference type="PANTHER" id="PTHR46015">
    <property type="entry name" value="ZGC:172121"/>
    <property type="match status" value="1"/>
</dbReference>
<dbReference type="STRING" id="4999.A0A1Y1U946"/>
<comment type="cofactor">
    <cofactor evidence="5">
        <name>Zn(2+)</name>
        <dbReference type="ChEBI" id="CHEBI:29105"/>
    </cofactor>
</comment>
<dbReference type="OrthoDB" id="261426at2759"/>
<dbReference type="PANTHER" id="PTHR46015:SF1">
    <property type="entry name" value="HOMOCYSTEINE S-METHYLTRANSFERASE-LIKE ISOFORM 1"/>
    <property type="match status" value="1"/>
</dbReference>
<dbReference type="InterPro" id="IPR051486">
    <property type="entry name" value="Hcy_S-methyltransferase"/>
</dbReference>
<dbReference type="FunCoup" id="A0A1Y1U946">
    <property type="interactions" value="17"/>
</dbReference>
<feature type="domain" description="Hcy-binding" evidence="6">
    <location>
        <begin position="3"/>
        <end position="366"/>
    </location>
</feature>
<evidence type="ECO:0000256" key="5">
    <source>
        <dbReference type="PROSITE-ProRule" id="PRU00333"/>
    </source>
</evidence>
<comment type="caution">
    <text evidence="7">The sequence shown here is derived from an EMBL/GenBank/DDBJ whole genome shotgun (WGS) entry which is preliminary data.</text>
</comment>
<dbReference type="InterPro" id="IPR003726">
    <property type="entry name" value="HCY_dom"/>
</dbReference>
<dbReference type="Gene3D" id="3.20.20.330">
    <property type="entry name" value="Homocysteine-binding-like domain"/>
    <property type="match status" value="1"/>
</dbReference>
<keyword evidence="4 5" id="KW-0862">Zinc</keyword>
<dbReference type="Proteomes" id="UP000193218">
    <property type="component" value="Unassembled WGS sequence"/>
</dbReference>
<evidence type="ECO:0000256" key="1">
    <source>
        <dbReference type="ARBA" id="ARBA00022603"/>
    </source>
</evidence>
<dbReference type="GeneID" id="33560504"/>
<keyword evidence="2 5" id="KW-0808">Transferase</keyword>
<reference evidence="7 8" key="1">
    <citation type="submission" date="2017-03" db="EMBL/GenBank/DDBJ databases">
        <title>Widespread Adenine N6-methylation of Active Genes in Fungi.</title>
        <authorList>
            <consortium name="DOE Joint Genome Institute"/>
            <person name="Mondo S.J."/>
            <person name="Dannebaum R.O."/>
            <person name="Kuo R.C."/>
            <person name="Louie K.B."/>
            <person name="Bewick A.J."/>
            <person name="Labutti K."/>
            <person name="Haridas S."/>
            <person name="Kuo A."/>
            <person name="Salamov A."/>
            <person name="Ahrendt S.R."/>
            <person name="Lau R."/>
            <person name="Bowen B.P."/>
            <person name="Lipzen A."/>
            <person name="Sullivan W."/>
            <person name="Andreopoulos W.B."/>
            <person name="Clum A."/>
            <person name="Lindquist E."/>
            <person name="Daum C."/>
            <person name="Northen T.R."/>
            <person name="Ramamoorthy G."/>
            <person name="Schmitz R.J."/>
            <person name="Gryganskyi A."/>
            <person name="Culley D."/>
            <person name="Magnuson J."/>
            <person name="James T.Y."/>
            <person name="O'Malley M.A."/>
            <person name="Stajich J.E."/>
            <person name="Spatafora J.W."/>
            <person name="Visel A."/>
            <person name="Grigoriev I.V."/>
        </authorList>
    </citation>
    <scope>NUCLEOTIDE SEQUENCE [LARGE SCALE GENOMIC DNA]</scope>
    <source>
        <strain evidence="7 8">NRRL Y-17943</strain>
    </source>
</reference>
<dbReference type="EMBL" id="NBSH01000016">
    <property type="protein sequence ID" value="ORX34027.1"/>
    <property type="molecule type" value="Genomic_DNA"/>
</dbReference>
<proteinExistence type="predicted"/>
<dbReference type="GO" id="GO:0008898">
    <property type="term" value="F:S-adenosylmethionine-homocysteine S-methyltransferase activity"/>
    <property type="evidence" value="ECO:0007669"/>
    <property type="project" value="TreeGrafter"/>
</dbReference>
<feature type="binding site" evidence="5">
    <location>
        <position position="352"/>
    </location>
    <ligand>
        <name>Zn(2+)</name>
        <dbReference type="ChEBI" id="CHEBI:29105"/>
    </ligand>
</feature>
<accession>A0A1Y1U946</accession>
<organism evidence="7 8">
    <name type="scientific">Kockovaella imperatae</name>
    <dbReference type="NCBI Taxonomy" id="4999"/>
    <lineage>
        <taxon>Eukaryota</taxon>
        <taxon>Fungi</taxon>
        <taxon>Dikarya</taxon>
        <taxon>Basidiomycota</taxon>
        <taxon>Agaricomycotina</taxon>
        <taxon>Tremellomycetes</taxon>
        <taxon>Tremellales</taxon>
        <taxon>Cuniculitremaceae</taxon>
        <taxon>Kockovaella</taxon>
    </lineage>
</organism>
<feature type="binding site" evidence="5">
    <location>
        <position position="261"/>
    </location>
    <ligand>
        <name>Zn(2+)</name>
        <dbReference type="ChEBI" id="CHEBI:29105"/>
    </ligand>
</feature>
<dbReference type="SUPFAM" id="SSF82282">
    <property type="entry name" value="Homocysteine S-methyltransferase"/>
    <property type="match status" value="1"/>
</dbReference>
<evidence type="ECO:0000313" key="7">
    <source>
        <dbReference type="EMBL" id="ORX34027.1"/>
    </source>
</evidence>
<keyword evidence="3 5" id="KW-0479">Metal-binding</keyword>
<protein>
    <submittedName>
        <fullName evidence="7">Homocysteine S-methyltransferase</fullName>
    </submittedName>
</protein>
<dbReference type="GO" id="GO:0008270">
    <property type="term" value="F:zinc ion binding"/>
    <property type="evidence" value="ECO:0007669"/>
    <property type="project" value="InterPro"/>
</dbReference>
<gene>
    <name evidence="7" type="ORF">BD324DRAFT_653721</name>
</gene>
<evidence type="ECO:0000256" key="3">
    <source>
        <dbReference type="ARBA" id="ARBA00022723"/>
    </source>
</evidence>
<name>A0A1Y1U946_9TREE</name>
<dbReference type="PROSITE" id="PS50970">
    <property type="entry name" value="HCY"/>
    <property type="match status" value="1"/>
</dbReference>
<dbReference type="InParanoid" id="A0A1Y1U946"/>
<dbReference type="GO" id="GO:0009086">
    <property type="term" value="P:methionine biosynthetic process"/>
    <property type="evidence" value="ECO:0007669"/>
    <property type="project" value="InterPro"/>
</dbReference>
<dbReference type="AlphaFoldDB" id="A0A1Y1U946"/>
<keyword evidence="8" id="KW-1185">Reference proteome</keyword>
<evidence type="ECO:0000259" key="6">
    <source>
        <dbReference type="PROSITE" id="PS50970"/>
    </source>
</evidence>
<evidence type="ECO:0000256" key="4">
    <source>
        <dbReference type="ARBA" id="ARBA00022833"/>
    </source>
</evidence>
<dbReference type="RefSeq" id="XP_021868315.1">
    <property type="nucleotide sequence ID" value="XM_022018695.1"/>
</dbReference>
<evidence type="ECO:0000256" key="2">
    <source>
        <dbReference type="ARBA" id="ARBA00022679"/>
    </source>
</evidence>
<dbReference type="Pfam" id="PF02574">
    <property type="entry name" value="S-methyl_trans"/>
    <property type="match status" value="1"/>
</dbReference>
<sequence>MSTTAGPSMDRDRVRIFDGGMGSTLRDEGLKVQNPLWGTDLIISDPNGVRKVHQGFLEAGSDLIGTNTYQLSIEGVQSHFGPSVDLDKTFAKGIQIAHDAIECQKSSTRLPSHTGIVLSLGSFGSTLGSAQEYTGVYPPPYGLTSRDDDDANEECISALQRWHFERLTTYAKTSEWSSVEWLAFETVPLINEIIAIRRAMAQLAANGTARKKFWIVSAFTDGLFPLPIPDQPRPTPRDIVLAACGPESRGGSPADGVGINCTHPQYISGLCRDFTQALVDLAGEGKVKEGETAMVLYPDGGKVIDENNQLKKEDMPHQIWAESLANPIKTLKEARDGLGRDVWKQVIVGGCCESSFAHIKELRAVVDSLN</sequence>
<dbReference type="GO" id="GO:0033528">
    <property type="term" value="P:S-methylmethionine cycle"/>
    <property type="evidence" value="ECO:0007669"/>
    <property type="project" value="TreeGrafter"/>
</dbReference>
<feature type="binding site" evidence="5">
    <location>
        <position position="351"/>
    </location>
    <ligand>
        <name>Zn(2+)</name>
        <dbReference type="ChEBI" id="CHEBI:29105"/>
    </ligand>
</feature>
<evidence type="ECO:0000313" key="8">
    <source>
        <dbReference type="Proteomes" id="UP000193218"/>
    </source>
</evidence>